<dbReference type="PROSITE" id="PS01040">
    <property type="entry name" value="SBP_BACTERIAL_5"/>
    <property type="match status" value="1"/>
</dbReference>
<protein>
    <submittedName>
        <fullName evidence="6">ABC transporter substrate-binding protein</fullName>
    </submittedName>
</protein>
<dbReference type="GO" id="GO:0015833">
    <property type="term" value="P:peptide transport"/>
    <property type="evidence" value="ECO:0007669"/>
    <property type="project" value="TreeGrafter"/>
</dbReference>
<dbReference type="GO" id="GO:1904680">
    <property type="term" value="F:peptide transmembrane transporter activity"/>
    <property type="evidence" value="ECO:0007669"/>
    <property type="project" value="TreeGrafter"/>
</dbReference>
<evidence type="ECO:0000256" key="3">
    <source>
        <dbReference type="ARBA" id="ARBA00022729"/>
    </source>
</evidence>
<dbReference type="Pfam" id="PF00496">
    <property type="entry name" value="SBP_bac_5"/>
    <property type="match status" value="1"/>
</dbReference>
<comment type="subcellular location">
    <subcellularLocation>
        <location evidence="1">Cell membrane</location>
        <topology evidence="1">Lipid-anchor</topology>
    </subcellularLocation>
</comment>
<dbReference type="PANTHER" id="PTHR30290">
    <property type="entry name" value="PERIPLASMIC BINDING COMPONENT OF ABC TRANSPORTER"/>
    <property type="match status" value="1"/>
</dbReference>
<dbReference type="PANTHER" id="PTHR30290:SF81">
    <property type="entry name" value="OLIGOPEPTIDE-BINDING PROTEIN OPPA"/>
    <property type="match status" value="1"/>
</dbReference>
<dbReference type="Gene3D" id="3.40.190.10">
    <property type="entry name" value="Periplasmic binding protein-like II"/>
    <property type="match status" value="1"/>
</dbReference>
<proteinExistence type="inferred from homology"/>
<comment type="caution">
    <text evidence="6">The sequence shown here is derived from an EMBL/GenBank/DDBJ whole genome shotgun (WGS) entry which is preliminary data.</text>
</comment>
<dbReference type="GO" id="GO:0042597">
    <property type="term" value="C:periplasmic space"/>
    <property type="evidence" value="ECO:0007669"/>
    <property type="project" value="UniProtKB-ARBA"/>
</dbReference>
<name>A0A6A7K9Q8_9FIRM</name>
<dbReference type="InterPro" id="IPR000914">
    <property type="entry name" value="SBP_5_dom"/>
</dbReference>
<dbReference type="Proteomes" id="UP000440004">
    <property type="component" value="Unassembled WGS sequence"/>
</dbReference>
<dbReference type="AlphaFoldDB" id="A0A6A7K9Q8"/>
<evidence type="ECO:0000259" key="5">
    <source>
        <dbReference type="Pfam" id="PF00496"/>
    </source>
</evidence>
<feature type="domain" description="Solute-binding protein family 5" evidence="5">
    <location>
        <begin position="84"/>
        <end position="450"/>
    </location>
</feature>
<evidence type="ECO:0000256" key="2">
    <source>
        <dbReference type="ARBA" id="ARBA00005695"/>
    </source>
</evidence>
<comment type="similarity">
    <text evidence="2">Belongs to the bacterial solute-binding protein 5 family.</text>
</comment>
<dbReference type="InterPro" id="IPR030678">
    <property type="entry name" value="Peptide/Ni-bd"/>
</dbReference>
<feature type="chain" id="PRO_5025507214" evidence="4">
    <location>
        <begin position="27"/>
        <end position="529"/>
    </location>
</feature>
<evidence type="ECO:0000256" key="4">
    <source>
        <dbReference type="SAM" id="SignalP"/>
    </source>
</evidence>
<sequence>MNLKKIVKVFAVTALLIGVLSGCGNSSEDKQTSSDAVSPEKNQLNVATELFSYSLDPAVDYESWFVMRWGTGETLVKFADDYSFEPWLAESWNIADDNLTWTFVLKDGVKFSNGEDMTASKVVASIEKIYKDTDPANGGTGNPQGFFTYSSLSADDEANTVTIVTTKPTPDLPGCMAYPWMMITNVDESRNLATEGPIATGPYVIESMRADADIKLVKNEFYWDGEVPFETVSILKVQEPSTRSMSLQDGSADMAMSISAADRETLANLGDYNISSVSGSRVGYAHVNLDGVLSNDTLRHAITMAIDGKTIADITTNGSYTYGYAVIPSILDFDYDKLSFKYHFDEAKATKLLDDAGIVDTDGDGIRELDGKNIVLDYKVTASRQMNTVAEAQATQLQKIGIGVNVSITETQADVLINGDFDLAASNEVTTPTGDPSQFLNHWYSKSNTNYISYTNPEYDGIYEKLIIEFDLEKRKEYIVELQQLLLDDSVALVYGYYNYNLCSTSAIEGAYCPTSDFYWVTKDVKPTK</sequence>
<dbReference type="InterPro" id="IPR023765">
    <property type="entry name" value="SBP_5_CS"/>
</dbReference>
<gene>
    <name evidence="6" type="ORF">GC105_10220</name>
</gene>
<keyword evidence="3 4" id="KW-0732">Signal</keyword>
<reference evidence="6 7" key="1">
    <citation type="submission" date="2019-10" db="EMBL/GenBank/DDBJ databases">
        <title>Alkalibaculum tamaniensis sp.nov., a new alkaliphilic acetogen, isolated on methoxylated aromatics from a mud volcano.</title>
        <authorList>
            <person name="Khomyakova M.A."/>
            <person name="Merkel A.Y."/>
            <person name="Bonch-Osmolovskaya E.A."/>
            <person name="Slobodkin A.I."/>
        </authorList>
    </citation>
    <scope>NUCLEOTIDE SEQUENCE [LARGE SCALE GENOMIC DNA]</scope>
    <source>
        <strain evidence="6 7">M08DMB</strain>
    </source>
</reference>
<dbReference type="SUPFAM" id="SSF53850">
    <property type="entry name" value="Periplasmic binding protein-like II"/>
    <property type="match status" value="1"/>
</dbReference>
<dbReference type="EMBL" id="WHNX01000014">
    <property type="protein sequence ID" value="MPW26164.1"/>
    <property type="molecule type" value="Genomic_DNA"/>
</dbReference>
<evidence type="ECO:0000256" key="1">
    <source>
        <dbReference type="ARBA" id="ARBA00004193"/>
    </source>
</evidence>
<feature type="signal peptide" evidence="4">
    <location>
        <begin position="1"/>
        <end position="26"/>
    </location>
</feature>
<dbReference type="GO" id="GO:0043190">
    <property type="term" value="C:ATP-binding cassette (ABC) transporter complex"/>
    <property type="evidence" value="ECO:0007669"/>
    <property type="project" value="InterPro"/>
</dbReference>
<organism evidence="6 7">
    <name type="scientific">Alkalibaculum sporogenes</name>
    <dbReference type="NCBI Taxonomy" id="2655001"/>
    <lineage>
        <taxon>Bacteria</taxon>
        <taxon>Bacillati</taxon>
        <taxon>Bacillota</taxon>
        <taxon>Clostridia</taxon>
        <taxon>Eubacteriales</taxon>
        <taxon>Eubacteriaceae</taxon>
        <taxon>Alkalibaculum</taxon>
    </lineage>
</organism>
<evidence type="ECO:0000313" key="6">
    <source>
        <dbReference type="EMBL" id="MPW26164.1"/>
    </source>
</evidence>
<keyword evidence="7" id="KW-1185">Reference proteome</keyword>
<dbReference type="Gene3D" id="3.10.105.10">
    <property type="entry name" value="Dipeptide-binding Protein, Domain 3"/>
    <property type="match status" value="1"/>
</dbReference>
<accession>A0A6A7K9Q8</accession>
<dbReference type="InterPro" id="IPR039424">
    <property type="entry name" value="SBP_5"/>
</dbReference>
<dbReference type="RefSeq" id="WP_152804397.1">
    <property type="nucleotide sequence ID" value="NZ_WHNX01000014.1"/>
</dbReference>
<dbReference type="PIRSF" id="PIRSF002741">
    <property type="entry name" value="MppA"/>
    <property type="match status" value="1"/>
</dbReference>
<dbReference type="PROSITE" id="PS51257">
    <property type="entry name" value="PROKAR_LIPOPROTEIN"/>
    <property type="match status" value="1"/>
</dbReference>
<evidence type="ECO:0000313" key="7">
    <source>
        <dbReference type="Proteomes" id="UP000440004"/>
    </source>
</evidence>